<dbReference type="PANTHER" id="PTHR30244">
    <property type="entry name" value="TRANSAMINASE"/>
    <property type="match status" value="1"/>
</dbReference>
<dbReference type="PIRSF" id="PIRSF000390">
    <property type="entry name" value="PLP_StrS"/>
    <property type="match status" value="1"/>
</dbReference>
<keyword evidence="2" id="KW-0808">Transferase</keyword>
<dbReference type="InterPro" id="IPR015422">
    <property type="entry name" value="PyrdxlP-dep_Trfase_small"/>
</dbReference>
<evidence type="ECO:0000256" key="1">
    <source>
        <dbReference type="RuleBase" id="RU004508"/>
    </source>
</evidence>
<dbReference type="NCBIfam" id="TIGR04181">
    <property type="entry name" value="NHT_00031"/>
    <property type="match status" value="1"/>
</dbReference>
<dbReference type="RefSeq" id="WP_220608180.1">
    <property type="nucleotide sequence ID" value="NZ_CP080598.1"/>
</dbReference>
<protein>
    <submittedName>
        <fullName evidence="2">LegC family aminotransferase</fullName>
    </submittedName>
</protein>
<keyword evidence="2" id="KW-0032">Aminotransferase</keyword>
<accession>A0ABX8WU32</accession>
<dbReference type="EMBL" id="CP080598">
    <property type="protein sequence ID" value="QYX29914.1"/>
    <property type="molecule type" value="Genomic_DNA"/>
</dbReference>
<dbReference type="InterPro" id="IPR026385">
    <property type="entry name" value="LegC-like"/>
</dbReference>
<proteinExistence type="inferred from homology"/>
<dbReference type="Pfam" id="PF01041">
    <property type="entry name" value="DegT_DnrJ_EryC1"/>
    <property type="match status" value="1"/>
</dbReference>
<dbReference type="Gene3D" id="3.90.1150.10">
    <property type="entry name" value="Aspartate Aminotransferase, domain 1"/>
    <property type="match status" value="1"/>
</dbReference>
<evidence type="ECO:0000313" key="2">
    <source>
        <dbReference type="EMBL" id="QYX29914.1"/>
    </source>
</evidence>
<dbReference type="InterPro" id="IPR015421">
    <property type="entry name" value="PyrdxlP-dep_Trfase_major"/>
</dbReference>
<dbReference type="InterPro" id="IPR000653">
    <property type="entry name" value="DegT/StrS_aminotransferase"/>
</dbReference>
<dbReference type="SUPFAM" id="SSF53383">
    <property type="entry name" value="PLP-dependent transferases"/>
    <property type="match status" value="1"/>
</dbReference>
<dbReference type="PANTHER" id="PTHR30244:SF30">
    <property type="entry name" value="BLR5990 PROTEIN"/>
    <property type="match status" value="1"/>
</dbReference>
<keyword evidence="1" id="KW-0663">Pyridoxal phosphate</keyword>
<keyword evidence="3" id="KW-1185">Reference proteome</keyword>
<dbReference type="Gene3D" id="3.40.640.10">
    <property type="entry name" value="Type I PLP-dependent aspartate aminotransferase-like (Major domain)"/>
    <property type="match status" value="1"/>
</dbReference>
<comment type="similarity">
    <text evidence="1">Belongs to the DegT/DnrJ/EryC1 family.</text>
</comment>
<dbReference type="GO" id="GO:0008483">
    <property type="term" value="F:transaminase activity"/>
    <property type="evidence" value="ECO:0007669"/>
    <property type="project" value="UniProtKB-KW"/>
</dbReference>
<dbReference type="CDD" id="cd00616">
    <property type="entry name" value="AHBA_syn"/>
    <property type="match status" value="1"/>
</dbReference>
<dbReference type="Proteomes" id="UP000826540">
    <property type="component" value="Chromosome"/>
</dbReference>
<dbReference type="InterPro" id="IPR015424">
    <property type="entry name" value="PyrdxlP-dep_Trfase"/>
</dbReference>
<gene>
    <name evidence="2" type="ORF">K2F26_13085</name>
</gene>
<sequence length="391" mass="43192">MDRLDQEFLQGLHRVLGEPKPFIPLHEPEFTGNEWELVKDCLDSTFVSSVGKYVDRFEAMLADYTAAKYAVAVVNGTAALHIALLLAGVQTEDEVLIPALSFVATANAVVHCGAIPHFIDSDWSTLGIDISSLGEYLQECSQEKGGKLINRHTGRRIAAIVPMHTYGHPVDMASLLALADNYNLPVVEDAAESLGSAYKGQHTGTVGLLGTLSFNGNKVITTGGGGVILTNDQELARQAKHLTTTAKLPHRWEFFHDQVAWNYRLPNLNAALGCAQMEKLPELLQRKRSLARRYQEVFRDVKGIEFVAEPLSSISNYWLNTLRLQKPSFEMRDRLLGLANDAGYQCRPTWTLLHKLPMYVNCPHAPLPVAERLEASLINVPSSANLVGVQR</sequence>
<evidence type="ECO:0000313" key="3">
    <source>
        <dbReference type="Proteomes" id="UP000826540"/>
    </source>
</evidence>
<name>A0ABX8WU32_9CYAN</name>
<reference evidence="2 3" key="1">
    <citation type="journal article" date="2022" name="J. Am. Chem. Soc.">
        <title>Biosynthesis of Guanitoxin Enables Global Environmental Detection in Freshwater Cyanobacteria.</title>
        <authorList>
            <person name="Lima S.T."/>
            <person name="Fallon T.R."/>
            <person name="Cordoza J.L."/>
            <person name="Chekan J.R."/>
            <person name="Delbaje E."/>
            <person name="Hopiavuori A.R."/>
            <person name="Alvarenga D.O."/>
            <person name="Wood S.M."/>
            <person name="Luhavaya H."/>
            <person name="Baumgartner J.T."/>
            <person name="Dorr F.A."/>
            <person name="Etchegaray A."/>
            <person name="Pinto E."/>
            <person name="McKinnie S.M.K."/>
            <person name="Fiore M.F."/>
            <person name="Moore B.S."/>
        </authorList>
    </citation>
    <scope>NUCLEOTIDE SEQUENCE [LARGE SCALE GENOMIC DNA]</scope>
    <source>
        <strain evidence="2 3">ITEP-024</strain>
    </source>
</reference>
<organism evidence="2 3">
    <name type="scientific">Sphaerospermopsis torques-reginae ITEP-024</name>
    <dbReference type="NCBI Taxonomy" id="984208"/>
    <lineage>
        <taxon>Bacteria</taxon>
        <taxon>Bacillati</taxon>
        <taxon>Cyanobacteriota</taxon>
        <taxon>Cyanophyceae</taxon>
        <taxon>Nostocales</taxon>
        <taxon>Aphanizomenonaceae</taxon>
        <taxon>Sphaerospermopsis</taxon>
        <taxon>Sphaerospermopsis torques-reginae</taxon>
    </lineage>
</organism>